<evidence type="ECO:0000256" key="3">
    <source>
        <dbReference type="SAM" id="MobiDB-lite"/>
    </source>
</evidence>
<feature type="region of interest" description="Disordered" evidence="3">
    <location>
        <begin position="195"/>
        <end position="217"/>
    </location>
</feature>
<dbReference type="Gene3D" id="1.10.246.140">
    <property type="match status" value="1"/>
</dbReference>
<feature type="compositionally biased region" description="Basic and acidic residues" evidence="3">
    <location>
        <begin position="590"/>
        <end position="632"/>
    </location>
</feature>
<protein>
    <submittedName>
        <fullName evidence="4">Tetratricopeptide repeats protein</fullName>
    </submittedName>
</protein>
<evidence type="ECO:0000313" key="5">
    <source>
        <dbReference type="Proteomes" id="UP000602905"/>
    </source>
</evidence>
<accession>A0A8H7LSJ6</accession>
<feature type="compositionally biased region" description="Basic residues" evidence="3">
    <location>
        <begin position="1009"/>
        <end position="1018"/>
    </location>
</feature>
<dbReference type="Proteomes" id="UP000602905">
    <property type="component" value="Unassembled WGS sequence"/>
</dbReference>
<dbReference type="InterPro" id="IPR051722">
    <property type="entry name" value="Endocytosis_PI4K-reg_protein"/>
</dbReference>
<evidence type="ECO:0000256" key="2">
    <source>
        <dbReference type="ARBA" id="ARBA00038251"/>
    </source>
</evidence>
<dbReference type="PANTHER" id="PTHR23083:SF464">
    <property type="entry name" value="TETRATRICOPEPTIDE REPEAT DOMAIN 7, ISOFORM A"/>
    <property type="match status" value="1"/>
</dbReference>
<dbReference type="SMART" id="SM00028">
    <property type="entry name" value="TPR"/>
    <property type="match status" value="5"/>
</dbReference>
<comment type="similarity">
    <text evidence="2">Belongs to the YPP1 family.</text>
</comment>
<dbReference type="PANTHER" id="PTHR23083">
    <property type="entry name" value="TETRATRICOPEPTIDE REPEAT PROTEIN, TPR"/>
    <property type="match status" value="1"/>
</dbReference>
<dbReference type="InterPro" id="IPR011990">
    <property type="entry name" value="TPR-like_helical_dom_sf"/>
</dbReference>
<comment type="function">
    <text evidence="1">Involved in endocytosis.</text>
</comment>
<feature type="non-terminal residue" evidence="4">
    <location>
        <position position="1336"/>
    </location>
</feature>
<dbReference type="SUPFAM" id="SSF48452">
    <property type="entry name" value="TPR-like"/>
    <property type="match status" value="1"/>
</dbReference>
<dbReference type="Gene3D" id="1.25.40.10">
    <property type="entry name" value="Tetratricopeptide repeat domain"/>
    <property type="match status" value="2"/>
</dbReference>
<dbReference type="GO" id="GO:0000124">
    <property type="term" value="C:SAGA complex"/>
    <property type="evidence" value="ECO:0007669"/>
    <property type="project" value="InterPro"/>
</dbReference>
<dbReference type="EMBL" id="JACYCD010000238">
    <property type="protein sequence ID" value="KAF8699682.1"/>
    <property type="molecule type" value="Genomic_DNA"/>
</dbReference>
<dbReference type="InterPro" id="IPR019734">
    <property type="entry name" value="TPR_rpt"/>
</dbReference>
<feature type="region of interest" description="Disordered" evidence="3">
    <location>
        <begin position="587"/>
        <end position="632"/>
    </location>
</feature>
<sequence length="1336" mass="147026">MSKMYGGDVEMDEVESLRKDIQERMMRSQDWDRLMRALRVHLHERGWYDEVTNMAQEAARGSAKPRFTDVYSVIHDQAISSCPPEVRAELIKQIRAFIVANTDLFLSRQSPIDASGSRVVVMTTPNPKAYHYAKEIEGALCRGAWLESTPIKDYKGYAISWEETFRKFKKHCPGHDAHATVAVQTQTLATLLLRPEPSSNDGPPQVKLTPEGLDGDSDTAGAPFSLNMWPECLIPEDKREEARMALVALTGEDEKVKDTWSTTVLRAFFAFTLDRPQRALTILNTVSLEGGVPDPIYAQYEPVSQTSSHFAPSTALSTASTAHTGNQGSALHTILSRTGNIAGVPLGQRATFTWGAVEHIRTRCVQGMSHERLMDGDAAIAAYEAALPLIVSFNPKPGEQGLFETRRELWRWVEMLLYRASIVSAIYQTPDDALKFLRVYSVFSSVWPATFRPNHRATLYTLYIRTLCISDTRGTLTWRDEARKIVSEARVVLNSTTIFPRAGKINHKVLDFADGVVALWEAGGELEEDAGWTLWWTTRLTFHSYRVMRHLARLLFSVPESDMNIARRVFQQYVRLVRQARRTAPGDVDLQLKRRPTDEPAQHPKEIAEKEAEESHELEALGLKESKGRKSIEENAREVEKIRQGDVDDPPVFVDALVRGARMLVRVVEESDVEDALSEARDTVDLAMEIIDDEKSGLKHDVAIKARVYRVAGIVEALTAAREIDPTSRPNRQATALKHLTVAATLDPTSADTYYHLAFVQAEARATGDAILSARQAVERAPQDVRCWHLLGLLLTATEDWAGARAVIEIGIANSEQLQDELGQHPVGHGTGLSAPEEGVVVKDFGTEDVRSSSPQGIPLGPGSNLPTIVPPTGILPPSRTLLSLFARPGSDPDANPSRLRLFTAATQIRLTHMAIVERIEGPDGAAGMWPGVFAWYAANAPSAIPAISSGASTHTGSVDHTEHEGSIPRMEILPASPTEDDYTITHPEEREKDKDKEKSGKHLDLHKKLLSKSHRHVHELSRKINPRARRRMSAASGTGPGSMSDAYQASSIHSRHLHRRSSPATSSYLEGDTDFDPLGMSSTTTSSGITGTDASTSGTARTTASVGSETTITNPLVSSSRAEALERRLLSDIWLASAATFRRSSRPNESQAAIAEAEWLDEANPAVWVQFGLYLGAGALDRAIESLHKALVIEPEYVPAVVHLSQLYLGTENGADMAVGMLNQTTQGAGWDAAEAWYLLGRACGMQGRRERQRACLAHALRLEQSKPIPFNTTDAQNGLVNYGNSGTGAFGASGGERGCMHSYVVILADPRFRMRTEAGVPVYWQIDIQPRLSP</sequence>
<evidence type="ECO:0000256" key="1">
    <source>
        <dbReference type="ARBA" id="ARBA00002550"/>
    </source>
</evidence>
<dbReference type="GO" id="GO:0003713">
    <property type="term" value="F:transcription coactivator activity"/>
    <property type="evidence" value="ECO:0007669"/>
    <property type="project" value="InterPro"/>
</dbReference>
<dbReference type="InterPro" id="IPR038212">
    <property type="entry name" value="TF_EnY2_sf"/>
</dbReference>
<feature type="compositionally biased region" description="Basic and acidic residues" evidence="3">
    <location>
        <begin position="987"/>
        <end position="1008"/>
    </location>
</feature>
<evidence type="ECO:0000313" key="4">
    <source>
        <dbReference type="EMBL" id="KAF8699682.1"/>
    </source>
</evidence>
<feature type="region of interest" description="Disordered" evidence="3">
    <location>
        <begin position="949"/>
        <end position="1110"/>
    </location>
</feature>
<dbReference type="Pfam" id="PF10163">
    <property type="entry name" value="EnY2"/>
    <property type="match status" value="1"/>
</dbReference>
<dbReference type="GO" id="GO:0006406">
    <property type="term" value="P:mRNA export from nucleus"/>
    <property type="evidence" value="ECO:0007669"/>
    <property type="project" value="InterPro"/>
</dbReference>
<comment type="caution">
    <text evidence="4">The sequence shown here is derived from an EMBL/GenBank/DDBJ whole genome shotgun (WGS) entry which is preliminary data.</text>
</comment>
<name>A0A8H7LSJ6_9AGAM</name>
<dbReference type="GO" id="GO:0005643">
    <property type="term" value="C:nuclear pore"/>
    <property type="evidence" value="ECO:0007669"/>
    <property type="project" value="InterPro"/>
</dbReference>
<dbReference type="OrthoDB" id="29013at2759"/>
<reference evidence="4" key="1">
    <citation type="submission" date="2020-09" db="EMBL/GenBank/DDBJ databases">
        <title>Comparative genome analyses of four rice-infecting Rhizoctonia solani isolates reveal extensive enrichment of homogalacturonan modification genes.</title>
        <authorList>
            <person name="Lee D.-Y."/>
            <person name="Jeon J."/>
            <person name="Kim K.-T."/>
            <person name="Cheong K."/>
            <person name="Song H."/>
            <person name="Choi G."/>
            <person name="Ko J."/>
            <person name="Opiyo S.O."/>
            <person name="Zuo S."/>
            <person name="Madhav S."/>
            <person name="Lee Y.-H."/>
            <person name="Wang G.-L."/>
        </authorList>
    </citation>
    <scope>NUCLEOTIDE SEQUENCE</scope>
    <source>
        <strain evidence="4">AG1-IA WGL</strain>
    </source>
</reference>
<dbReference type="HAMAP" id="MF_03046">
    <property type="entry name" value="ENY2_Sus1"/>
    <property type="match status" value="1"/>
</dbReference>
<gene>
    <name evidence="4" type="ORF">RHS03_07093</name>
</gene>
<organism evidence="4 5">
    <name type="scientific">Rhizoctonia solani</name>
    <dbReference type="NCBI Taxonomy" id="456999"/>
    <lineage>
        <taxon>Eukaryota</taxon>
        <taxon>Fungi</taxon>
        <taxon>Dikarya</taxon>
        <taxon>Basidiomycota</taxon>
        <taxon>Agaricomycotina</taxon>
        <taxon>Agaricomycetes</taxon>
        <taxon>Cantharellales</taxon>
        <taxon>Ceratobasidiaceae</taxon>
        <taxon>Rhizoctonia</taxon>
    </lineage>
</organism>
<feature type="compositionally biased region" description="Low complexity" evidence="3">
    <location>
        <begin position="1082"/>
        <end position="1109"/>
    </location>
</feature>
<proteinExistence type="inferred from homology"/>
<dbReference type="InterPro" id="IPR018783">
    <property type="entry name" value="TF_ENY2"/>
</dbReference>
<feature type="compositionally biased region" description="Basic and acidic residues" evidence="3">
    <location>
        <begin position="958"/>
        <end position="967"/>
    </location>
</feature>